<dbReference type="SMR" id="A0A0D3QB51"/>
<dbReference type="Proteomes" id="UP000459586">
    <property type="component" value="Unassembled WGS sequence"/>
</dbReference>
<evidence type="ECO:0000313" key="25">
    <source>
        <dbReference type="Proteomes" id="UP000443708"/>
    </source>
</evidence>
<reference evidence="20" key="3">
    <citation type="journal article" date="2016" name="J. Infect. Dis.">
        <title>Comparative Genomics of Community-Associated Methicillin-Resistant Staphylococcus aureus Shows the Emergence of Clone ST8-USA300 in Geneva, Switzerland.</title>
        <authorList>
            <person name="Von Dach E."/>
            <person name="Diene S.M."/>
            <person name="Fankhauser C."/>
            <person name="Schrenzel J."/>
            <person name="Harbarth S."/>
            <person name="Francois P."/>
        </authorList>
    </citation>
    <scope>NUCLEOTIDE SEQUENCE</scope>
    <source>
        <strain evidence="20">MRSA_S26</strain>
    </source>
</reference>
<evidence type="ECO:0000313" key="9">
    <source>
        <dbReference type="EMBL" id="CAA4074062.1"/>
    </source>
</evidence>
<dbReference type="Proteomes" id="UP000507112">
    <property type="component" value="Unassembled WGS sequence"/>
</dbReference>
<dbReference type="Proteomes" id="UP000280323">
    <property type="component" value="Chromosome"/>
</dbReference>
<keyword evidence="6 7" id="KW-0472">Membrane</keyword>
<evidence type="ECO:0000259" key="8">
    <source>
        <dbReference type="Pfam" id="PF00892"/>
    </source>
</evidence>
<evidence type="ECO:0000313" key="23">
    <source>
        <dbReference type="Proteomes" id="UP000442782"/>
    </source>
</evidence>
<dbReference type="EMBL" id="CACTPI010000003">
    <property type="protein sequence ID" value="CAA4099003.1"/>
    <property type="molecule type" value="Genomic_DNA"/>
</dbReference>
<feature type="transmembrane region" description="Helical" evidence="7">
    <location>
        <begin position="93"/>
        <end position="112"/>
    </location>
</feature>
<dbReference type="EMBL" id="LFVP01000009">
    <property type="protein sequence ID" value="KSA79393.1"/>
    <property type="molecule type" value="Genomic_DNA"/>
</dbReference>
<dbReference type="Proteomes" id="UP000052129">
    <property type="component" value="Unassembled WGS sequence"/>
</dbReference>
<evidence type="ECO:0000313" key="14">
    <source>
        <dbReference type="EMBL" id="CAA6320593.1"/>
    </source>
</evidence>
<dbReference type="InterPro" id="IPR050638">
    <property type="entry name" value="AA-Vitamin_Transporters"/>
</dbReference>
<gene>
    <name evidence="11" type="primary">yicL</name>
    <name evidence="20" type="ORF">ACR79_11875</name>
    <name evidence="19" type="ORF">EP54_00540</name>
    <name evidence="18" type="ORF">EQ90_03140</name>
    <name evidence="17" type="ORF">NCTC13131_00037</name>
    <name evidence="21" type="ORF">NCTC8317_02473</name>
    <name evidence="9" type="ORF">SAMEA1029512_00040</name>
    <name evidence="10" type="ORF">SAMEA1029528_00900</name>
    <name evidence="11" type="ORF">SAMEA2078260_01143</name>
    <name evidence="13" type="ORF">SAMEA2078588_01155</name>
    <name evidence="14" type="ORF">SAMEA2080344_00657</name>
    <name evidence="12" type="ORF">SAMEA2081063_00923</name>
    <name evidence="15" type="ORF">SAMEA4008575_00750</name>
    <name evidence="16" type="ORF">SAMEA70146418_00199</name>
</gene>
<evidence type="ECO:0000313" key="12">
    <source>
        <dbReference type="EMBL" id="CAA4677771.1"/>
    </source>
</evidence>
<comment type="similarity">
    <text evidence="2">Belongs to the EamA transporter family.</text>
</comment>
<evidence type="ECO:0000256" key="6">
    <source>
        <dbReference type="ARBA" id="ARBA00023136"/>
    </source>
</evidence>
<evidence type="ECO:0000313" key="16">
    <source>
        <dbReference type="EMBL" id="CAC8191256.1"/>
    </source>
</evidence>
<feature type="transmembrane region" description="Helical" evidence="7">
    <location>
        <begin position="176"/>
        <end position="194"/>
    </location>
</feature>
<dbReference type="EMBL" id="LALQ01000001">
    <property type="protein sequence ID" value="KMR58632.1"/>
    <property type="molecule type" value="Genomic_DNA"/>
</dbReference>
<accession>A0A1E8WVW2</accession>
<dbReference type="PANTHER" id="PTHR32322:SF18">
    <property type="entry name" value="S-ADENOSYLMETHIONINE_S-ADENOSYLHOMOCYSTEINE TRANSPORTER"/>
    <property type="match status" value="1"/>
</dbReference>
<keyword evidence="4 7" id="KW-0812">Transmembrane</keyword>
<evidence type="ECO:0000313" key="10">
    <source>
        <dbReference type="EMBL" id="CAA4099003.1"/>
    </source>
</evidence>
<dbReference type="Proteomes" id="UP000459702">
    <property type="component" value="Unassembled WGS sequence"/>
</dbReference>
<feature type="transmembrane region" description="Helical" evidence="7">
    <location>
        <begin position="233"/>
        <end position="257"/>
    </location>
</feature>
<keyword evidence="3" id="KW-1003">Cell membrane</keyword>
<dbReference type="InterPro" id="IPR000620">
    <property type="entry name" value="EamA_dom"/>
</dbReference>
<evidence type="ECO:0000256" key="4">
    <source>
        <dbReference type="ARBA" id="ARBA00022692"/>
    </source>
</evidence>
<dbReference type="Proteomes" id="UP000443506">
    <property type="component" value="Unassembled WGS sequence"/>
</dbReference>
<evidence type="ECO:0000313" key="21">
    <source>
        <dbReference type="EMBL" id="VDY49333.1"/>
    </source>
</evidence>
<reference evidence="20" key="2">
    <citation type="submission" date="2015-06" db="EMBL/GenBank/DDBJ databases">
        <authorList>
            <person name="Diene S.M."/>
            <person name="Von Dach E."/>
            <person name="Fankhauser C."/>
            <person name="Schrenzel J."/>
            <person name="Harbarth S."/>
            <person name="Francois P."/>
        </authorList>
    </citation>
    <scope>NUCLEOTIDE SEQUENCE</scope>
    <source>
        <strain evidence="20">MRSA_S26</strain>
    </source>
</reference>
<dbReference type="AlphaFoldDB" id="A0A0D3QB51"/>
<dbReference type="EMBL" id="CAIIGD010000001">
    <property type="protein sequence ID" value="CAC8191256.1"/>
    <property type="molecule type" value="Genomic_DNA"/>
</dbReference>
<dbReference type="Pfam" id="PF00892">
    <property type="entry name" value="EamA"/>
    <property type="match status" value="2"/>
</dbReference>
<evidence type="ECO:0000313" key="28">
    <source>
        <dbReference type="Proteomes" id="UP000505390"/>
    </source>
</evidence>
<feature type="transmembrane region" description="Helical" evidence="7">
    <location>
        <begin position="269"/>
        <end position="287"/>
    </location>
</feature>
<dbReference type="InterPro" id="IPR037185">
    <property type="entry name" value="EmrE-like"/>
</dbReference>
<dbReference type="GO" id="GO:0005886">
    <property type="term" value="C:plasma membrane"/>
    <property type="evidence" value="ECO:0007669"/>
    <property type="project" value="UniProtKB-SubCell"/>
</dbReference>
<evidence type="ECO:0000313" key="29">
    <source>
        <dbReference type="Proteomes" id="UP000507112"/>
    </source>
</evidence>
<dbReference type="SUPFAM" id="SSF103481">
    <property type="entry name" value="Multidrug resistance efflux transporter EmrE"/>
    <property type="match status" value="2"/>
</dbReference>
<dbReference type="Proteomes" id="UP000251686">
    <property type="component" value="Unassembled WGS sequence"/>
</dbReference>
<evidence type="ECO:0000256" key="5">
    <source>
        <dbReference type="ARBA" id="ARBA00022989"/>
    </source>
</evidence>
<evidence type="ECO:0000313" key="11">
    <source>
        <dbReference type="EMBL" id="CAA4368288.1"/>
    </source>
</evidence>
<feature type="domain" description="EamA" evidence="8">
    <location>
        <begin position="23"/>
        <end position="163"/>
    </location>
</feature>
<evidence type="ECO:0000256" key="3">
    <source>
        <dbReference type="ARBA" id="ARBA00022475"/>
    </source>
</evidence>
<feature type="transmembrane region" description="Helical" evidence="7">
    <location>
        <begin position="20"/>
        <end position="41"/>
    </location>
</feature>
<dbReference type="EMBL" id="CACURZ010000003">
    <property type="protein sequence ID" value="CAA6320593.1"/>
    <property type="molecule type" value="Genomic_DNA"/>
</dbReference>
<dbReference type="Proteomes" id="UP000443708">
    <property type="component" value="Unassembled WGS sequence"/>
</dbReference>
<dbReference type="EMBL" id="CACUNS010000005">
    <property type="protein sequence ID" value="CAA6071133.1"/>
    <property type="molecule type" value="Genomic_DNA"/>
</dbReference>
<evidence type="ECO:0000256" key="2">
    <source>
        <dbReference type="ARBA" id="ARBA00007362"/>
    </source>
</evidence>
<dbReference type="Proteomes" id="UP000505390">
    <property type="component" value="Unassembled WGS sequence"/>
</dbReference>
<dbReference type="Proteomes" id="UP000442696">
    <property type="component" value="Unassembled WGS sequence"/>
</dbReference>
<dbReference type="EMBL" id="CACTWD010000004">
    <property type="protein sequence ID" value="CAA4677771.1"/>
    <property type="molecule type" value="Genomic_DNA"/>
</dbReference>
<dbReference type="EMBL" id="CACTOE010000001">
    <property type="protein sequence ID" value="CAA4074062.1"/>
    <property type="molecule type" value="Genomic_DNA"/>
</dbReference>
<evidence type="ECO:0000313" key="27">
    <source>
        <dbReference type="Proteomes" id="UP000459702"/>
    </source>
</evidence>
<evidence type="ECO:0000313" key="15">
    <source>
        <dbReference type="EMBL" id="CAC5780837.1"/>
    </source>
</evidence>
<evidence type="ECO:0000313" key="19">
    <source>
        <dbReference type="EMBL" id="KMR58632.1"/>
    </source>
</evidence>
<dbReference type="Proteomes" id="UP000442782">
    <property type="component" value="Unassembled WGS sequence"/>
</dbReference>
<evidence type="ECO:0000313" key="20">
    <source>
        <dbReference type="EMBL" id="KSA79393.1"/>
    </source>
</evidence>
<feature type="transmembrane region" description="Helical" evidence="7">
    <location>
        <begin position="145"/>
        <end position="164"/>
    </location>
</feature>
<organism evidence="11 22">
    <name type="scientific">Staphylococcus aureus</name>
    <dbReference type="NCBI Taxonomy" id="1280"/>
    <lineage>
        <taxon>Bacteria</taxon>
        <taxon>Bacillati</taxon>
        <taxon>Bacillota</taxon>
        <taxon>Bacilli</taxon>
        <taxon>Bacillales</taxon>
        <taxon>Staphylococcaceae</taxon>
        <taxon>Staphylococcus</taxon>
    </lineage>
</organism>
<dbReference type="OMA" id="GVQAFYF"/>
<evidence type="ECO:0000313" key="22">
    <source>
        <dbReference type="Proteomes" id="UP000442696"/>
    </source>
</evidence>
<evidence type="ECO:0000313" key="18">
    <source>
        <dbReference type="EMBL" id="KMR37788.1"/>
    </source>
</evidence>
<dbReference type="PANTHER" id="PTHR32322">
    <property type="entry name" value="INNER MEMBRANE TRANSPORTER"/>
    <property type="match status" value="1"/>
</dbReference>
<sequence length="320" mass="35701">MLLVLSFKGVRYLANNHSALRLKGIILAIVGACLWGLGGTVSDFLFKYKNINVDWYVTARLVVSGVFLLIMYKMMQPKRSIFSVFQDRRMLGKLLIFSILGMLVVQYAYMASINTGNAAIATLLQYIAPVYIIIWFVIRGVAKLTLFDVLAIIMTLLGTFLLLTNGSFSNLVVNPASLFWGILAGVALAFYTIYPSDLLNRFGSILIVGWAMLISGVAMNLRHPIWHIDITKWDISIILFLIFGIIGGTALAFYFFIDSLQYISAKETTLFGTVEPVVAVIASSLWLHVAFKPFQIVGIILIMILILLLSLKRQPETLDE</sequence>
<name>A0A0D3QB51_STAAU</name>
<protein>
    <submittedName>
        <fullName evidence="11 18">Transporter</fullName>
    </submittedName>
    <submittedName>
        <fullName evidence="9">Drug/metabolite exporter family transporter</fullName>
    </submittedName>
</protein>
<evidence type="ECO:0000313" key="26">
    <source>
        <dbReference type="Proteomes" id="UP000459586"/>
    </source>
</evidence>
<reference evidence="18" key="1">
    <citation type="journal article" date="2015" name="J. Infect. Dis.">
        <title>Parallel Epidemics of Community-Associated Methicillin-Resistant Staphylococcus aureus USA300 Infection in North and South America.</title>
        <authorList>
            <person name="Planet P.J."/>
            <person name="Diaz L."/>
            <person name="Kolokotronis S.O."/>
            <person name="Narechania A."/>
            <person name="Reyes J."/>
            <person name="Xing G."/>
            <person name="Rincon S."/>
            <person name="Smith H."/>
            <person name="Panesso D."/>
            <person name="Ryan C."/>
            <person name="Smith D.P."/>
            <person name="Guzman M."/>
            <person name="Zurita J."/>
            <person name="Sebra R."/>
            <person name="Deikus G."/>
            <person name="Nolan R.L."/>
            <person name="Tenover F.C."/>
            <person name="Weinstock G.M."/>
            <person name="Robinson D.A."/>
            <person name="Arias C.A."/>
        </authorList>
    </citation>
    <scope>NUCLEOTIDE SEQUENCE</scope>
    <source>
        <strain evidence="18">CA15</strain>
        <strain evidence="19">M121</strain>
    </source>
</reference>
<reference evidence="22 23" key="4">
    <citation type="submission" date="2019-12" db="EMBL/GenBank/DDBJ databases">
        <authorList>
            <consortium name="Pathogen Informatics"/>
        </authorList>
    </citation>
    <scope>NUCLEOTIDE SEQUENCE [LARGE SCALE GENOMIC DNA]</scope>
    <source>
        <strain evidence="16 29">MOS105</strain>
        <strain evidence="17">NCTC13131</strain>
        <strain evidence="21">NCTC8317</strain>
        <strain evidence="10 25">S040_N01_C01</strain>
        <strain evidence="9 23">S087_N01_C01</strain>
        <strain evidence="15 28">SG160</strain>
        <strain evidence="13 27">T012_N10_C04</strain>
        <strain evidence="11 22">T012_N16_C08</strain>
        <strain evidence="12 24">T065_N03_C06</strain>
        <strain evidence="14 26">T197_A02_C01</strain>
    </source>
</reference>
<evidence type="ECO:0000256" key="7">
    <source>
        <dbReference type="SAM" id="Phobius"/>
    </source>
</evidence>
<feature type="transmembrane region" description="Helical" evidence="7">
    <location>
        <begin position="201"/>
        <end position="221"/>
    </location>
</feature>
<dbReference type="EMBL" id="CAIGXB010000002">
    <property type="protein sequence ID" value="CAC5780837.1"/>
    <property type="molecule type" value="Genomic_DNA"/>
</dbReference>
<evidence type="ECO:0000313" key="13">
    <source>
        <dbReference type="EMBL" id="CAA6071133.1"/>
    </source>
</evidence>
<dbReference type="EMBL" id="UAUZ02000001">
    <property type="protein sequence ID" value="CAD7352577.1"/>
    <property type="molecule type" value="Genomic_DNA"/>
</dbReference>
<dbReference type="EMBL" id="LR133917">
    <property type="protein sequence ID" value="VDY49333.1"/>
    <property type="molecule type" value="Genomic_DNA"/>
</dbReference>
<dbReference type="EMBL" id="LALJ01000005">
    <property type="protein sequence ID" value="KMR37788.1"/>
    <property type="molecule type" value="Genomic_DNA"/>
</dbReference>
<evidence type="ECO:0000313" key="24">
    <source>
        <dbReference type="Proteomes" id="UP000443506"/>
    </source>
</evidence>
<feature type="transmembrane region" description="Helical" evidence="7">
    <location>
        <begin position="293"/>
        <end position="311"/>
    </location>
</feature>
<feature type="domain" description="EamA" evidence="8">
    <location>
        <begin position="178"/>
        <end position="310"/>
    </location>
</feature>
<accession>A0A0D3QB51</accession>
<dbReference type="KEGG" id="saur:SABB_02966"/>
<evidence type="ECO:0000313" key="17">
    <source>
        <dbReference type="EMBL" id="CAD7352577.1"/>
    </source>
</evidence>
<comment type="subcellular location">
    <subcellularLocation>
        <location evidence="1">Cell membrane</location>
        <topology evidence="1">Multi-pass membrane protein</topology>
    </subcellularLocation>
</comment>
<keyword evidence="5 7" id="KW-1133">Transmembrane helix</keyword>
<feature type="transmembrane region" description="Helical" evidence="7">
    <location>
        <begin position="118"/>
        <end position="138"/>
    </location>
</feature>
<evidence type="ECO:0000256" key="1">
    <source>
        <dbReference type="ARBA" id="ARBA00004651"/>
    </source>
</evidence>
<feature type="transmembrane region" description="Helical" evidence="7">
    <location>
        <begin position="53"/>
        <end position="72"/>
    </location>
</feature>
<proteinExistence type="inferred from homology"/>
<dbReference type="EMBL" id="CACTQT010000005">
    <property type="protein sequence ID" value="CAA4368288.1"/>
    <property type="molecule type" value="Genomic_DNA"/>
</dbReference>